<evidence type="ECO:0000256" key="2">
    <source>
        <dbReference type="SAM" id="MobiDB-lite"/>
    </source>
</evidence>
<sequence length="397" mass="42613">MSGSLSKRSDLANDNSCVGPGPTEDAPTAKWLKDGQNQQRRATQRDQNRNELRPPRPAQLELAARNARNAAGGARPPLIPLRDGDEDEDEEDEGDGDSTPVQSDPNTGDSEPSGERGPREPPRSASRLFGVRSGTASDEDSSWATLSQGSPGSSPDDADSFWTRNSFETDADLPAGWLRVQDTSGTYYWHVPTGTTQWQPPPGLPQGSAPGSPESSRCQDPPVRTGTGVCWGNPGVRGPRGHRAVGTVGLWGPRVWGCGFPRGAGRWGPWVCGDPRVQGSGDHGSVGTPGCRAMGTVGLWGPQVWGCGFPRGAGRWGPWNRTLKLLDPQDQALLHAQPVAAIRVWGVGRDSGRDFAFVARDPLTQMLKCHVFRCESPARNIASSLHEVCAQVRQDPR</sequence>
<dbReference type="PROSITE" id="PS50020">
    <property type="entry name" value="WW_DOMAIN_2"/>
    <property type="match status" value="1"/>
</dbReference>
<organism evidence="5 6">
    <name type="scientific">Columbina picui</name>
    <name type="common">Picui ground-dove</name>
    <dbReference type="NCBI Taxonomy" id="115618"/>
    <lineage>
        <taxon>Eukaryota</taxon>
        <taxon>Metazoa</taxon>
        <taxon>Chordata</taxon>
        <taxon>Craniata</taxon>
        <taxon>Vertebrata</taxon>
        <taxon>Euteleostomi</taxon>
        <taxon>Archelosauria</taxon>
        <taxon>Archosauria</taxon>
        <taxon>Dinosauria</taxon>
        <taxon>Saurischia</taxon>
        <taxon>Theropoda</taxon>
        <taxon>Coelurosauria</taxon>
        <taxon>Aves</taxon>
        <taxon>Neognathae</taxon>
        <taxon>Neoaves</taxon>
        <taxon>Columbimorphae</taxon>
        <taxon>Columbiformes</taxon>
        <taxon>Columbidae</taxon>
        <taxon>Columbina</taxon>
    </lineage>
</organism>
<dbReference type="InterPro" id="IPR036020">
    <property type="entry name" value="WW_dom_sf"/>
</dbReference>
<feature type="region of interest" description="Disordered" evidence="2">
    <location>
        <begin position="1"/>
        <end position="163"/>
    </location>
</feature>
<feature type="region of interest" description="Disordered" evidence="2">
    <location>
        <begin position="191"/>
        <end position="222"/>
    </location>
</feature>
<dbReference type="PROSITE" id="PS01159">
    <property type="entry name" value="WW_DOMAIN_1"/>
    <property type="match status" value="1"/>
</dbReference>
<feature type="compositionally biased region" description="Low complexity" evidence="2">
    <location>
        <begin position="63"/>
        <end position="75"/>
    </location>
</feature>
<protein>
    <submittedName>
        <fullName evidence="5">APBB1 protein</fullName>
    </submittedName>
</protein>
<dbReference type="InterPro" id="IPR011993">
    <property type="entry name" value="PH-like_dom_sf"/>
</dbReference>
<feature type="compositionally biased region" description="Acidic residues" evidence="2">
    <location>
        <begin position="84"/>
        <end position="96"/>
    </location>
</feature>
<dbReference type="PANTHER" id="PTHR14058:SF5">
    <property type="entry name" value="AMYLOID BETA PRECURSOR PROTEIN BINDING FAMILY B MEMBER 1"/>
    <property type="match status" value="1"/>
</dbReference>
<dbReference type="FunFam" id="2.20.70.10:FF:000003">
    <property type="entry name" value="amyloid beta A4 precursor protein-binding family B member 2"/>
    <property type="match status" value="1"/>
</dbReference>
<dbReference type="Gene3D" id="2.20.70.10">
    <property type="match status" value="1"/>
</dbReference>
<dbReference type="PROSITE" id="PS01179">
    <property type="entry name" value="PID"/>
    <property type="match status" value="1"/>
</dbReference>
<dbReference type="InterPro" id="IPR006020">
    <property type="entry name" value="PTB/PI_dom"/>
</dbReference>
<dbReference type="SUPFAM" id="SSF51045">
    <property type="entry name" value="WW domain"/>
    <property type="match status" value="1"/>
</dbReference>
<gene>
    <name evidence="5" type="primary">Apbb1</name>
    <name evidence="5" type="ORF">COLPIC_R05378</name>
</gene>
<dbReference type="Gene3D" id="2.30.29.30">
    <property type="entry name" value="Pleckstrin-homology domain (PH domain)/Phosphotyrosine-binding domain (PTB)"/>
    <property type="match status" value="1"/>
</dbReference>
<dbReference type="Proteomes" id="UP000530263">
    <property type="component" value="Unassembled WGS sequence"/>
</dbReference>
<dbReference type="InterPro" id="IPR039576">
    <property type="entry name" value="APBB1/2/3"/>
</dbReference>
<comment type="caution">
    <text evidence="5">The sequence shown here is derived from an EMBL/GenBank/DDBJ whole genome shotgun (WGS) entry which is preliminary data.</text>
</comment>
<evidence type="ECO:0000256" key="1">
    <source>
        <dbReference type="ARBA" id="ARBA00022737"/>
    </source>
</evidence>
<dbReference type="GO" id="GO:0006355">
    <property type="term" value="P:regulation of DNA-templated transcription"/>
    <property type="evidence" value="ECO:0007669"/>
    <property type="project" value="TreeGrafter"/>
</dbReference>
<dbReference type="CDD" id="cd00201">
    <property type="entry name" value="WW"/>
    <property type="match status" value="1"/>
</dbReference>
<feature type="compositionally biased region" description="Polar residues" evidence="2">
    <location>
        <begin position="99"/>
        <end position="109"/>
    </location>
</feature>
<evidence type="ECO:0000313" key="6">
    <source>
        <dbReference type="Proteomes" id="UP000530263"/>
    </source>
</evidence>
<evidence type="ECO:0000313" key="5">
    <source>
        <dbReference type="EMBL" id="NWQ84547.1"/>
    </source>
</evidence>
<name>A0A7K4SHQ7_COLPI</name>
<evidence type="ECO:0000259" key="4">
    <source>
        <dbReference type="PROSITE" id="PS50020"/>
    </source>
</evidence>
<keyword evidence="6" id="KW-1185">Reference proteome</keyword>
<feature type="compositionally biased region" description="Basic and acidic residues" evidence="2">
    <location>
        <begin position="113"/>
        <end position="122"/>
    </location>
</feature>
<dbReference type="Pfam" id="PF00640">
    <property type="entry name" value="PID"/>
    <property type="match status" value="1"/>
</dbReference>
<dbReference type="AlphaFoldDB" id="A0A7K4SHQ7"/>
<keyword evidence="1" id="KW-0677">Repeat</keyword>
<accession>A0A7K4SHQ7</accession>
<dbReference type="GO" id="GO:0005634">
    <property type="term" value="C:nucleus"/>
    <property type="evidence" value="ECO:0007669"/>
    <property type="project" value="TreeGrafter"/>
</dbReference>
<dbReference type="SUPFAM" id="SSF50729">
    <property type="entry name" value="PH domain-like"/>
    <property type="match status" value="1"/>
</dbReference>
<feature type="compositionally biased region" description="Basic and acidic residues" evidence="2">
    <location>
        <begin position="43"/>
        <end position="54"/>
    </location>
</feature>
<feature type="domain" description="PID" evidence="3">
    <location>
        <begin position="323"/>
        <end position="389"/>
    </location>
</feature>
<evidence type="ECO:0000259" key="3">
    <source>
        <dbReference type="PROSITE" id="PS01179"/>
    </source>
</evidence>
<feature type="non-terminal residue" evidence="5">
    <location>
        <position position="1"/>
    </location>
</feature>
<dbReference type="SMART" id="SM00462">
    <property type="entry name" value="PTB"/>
    <property type="match status" value="1"/>
</dbReference>
<dbReference type="OrthoDB" id="5969782at2759"/>
<feature type="domain" description="WW" evidence="4">
    <location>
        <begin position="171"/>
        <end position="203"/>
    </location>
</feature>
<dbReference type="PANTHER" id="PTHR14058">
    <property type="entry name" value="AMYLOID BETA A4 PRECURSOR PROTEIN-BINDING FAMILY B"/>
    <property type="match status" value="1"/>
</dbReference>
<feature type="non-terminal residue" evidence="5">
    <location>
        <position position="397"/>
    </location>
</feature>
<dbReference type="SMART" id="SM00456">
    <property type="entry name" value="WW"/>
    <property type="match status" value="1"/>
</dbReference>
<dbReference type="GO" id="GO:0005737">
    <property type="term" value="C:cytoplasm"/>
    <property type="evidence" value="ECO:0007669"/>
    <property type="project" value="TreeGrafter"/>
</dbReference>
<dbReference type="InterPro" id="IPR001202">
    <property type="entry name" value="WW_dom"/>
</dbReference>
<dbReference type="GO" id="GO:0001540">
    <property type="term" value="F:amyloid-beta binding"/>
    <property type="evidence" value="ECO:0007669"/>
    <property type="project" value="InterPro"/>
</dbReference>
<dbReference type="EMBL" id="VYZG01005867">
    <property type="protein sequence ID" value="NWQ84547.1"/>
    <property type="molecule type" value="Genomic_DNA"/>
</dbReference>
<reference evidence="5 6" key="1">
    <citation type="submission" date="2019-09" db="EMBL/GenBank/DDBJ databases">
        <title>Bird 10,000 Genomes (B10K) Project - Family phase.</title>
        <authorList>
            <person name="Zhang G."/>
        </authorList>
    </citation>
    <scope>NUCLEOTIDE SEQUENCE [LARGE SCALE GENOMIC DNA]</scope>
    <source>
        <strain evidence="5">B10K-DU-021-26</strain>
        <tissue evidence="5">Mixed tissue sample</tissue>
    </source>
</reference>
<proteinExistence type="predicted"/>
<feature type="compositionally biased region" description="Polar residues" evidence="2">
    <location>
        <begin position="1"/>
        <end position="16"/>
    </location>
</feature>